<evidence type="ECO:0000313" key="1">
    <source>
        <dbReference type="EMBL" id="KAH1168405.1"/>
    </source>
</evidence>
<organism evidence="1 2">
    <name type="scientific">Mauremys mutica</name>
    <name type="common">yellowpond turtle</name>
    <dbReference type="NCBI Taxonomy" id="74926"/>
    <lineage>
        <taxon>Eukaryota</taxon>
        <taxon>Metazoa</taxon>
        <taxon>Chordata</taxon>
        <taxon>Craniata</taxon>
        <taxon>Vertebrata</taxon>
        <taxon>Euteleostomi</taxon>
        <taxon>Archelosauria</taxon>
        <taxon>Testudinata</taxon>
        <taxon>Testudines</taxon>
        <taxon>Cryptodira</taxon>
        <taxon>Durocryptodira</taxon>
        <taxon>Testudinoidea</taxon>
        <taxon>Geoemydidae</taxon>
        <taxon>Geoemydinae</taxon>
        <taxon>Mauremys</taxon>
    </lineage>
</organism>
<dbReference type="AlphaFoldDB" id="A0A9D4ATY0"/>
<evidence type="ECO:0000313" key="2">
    <source>
        <dbReference type="Proteomes" id="UP000827986"/>
    </source>
</evidence>
<protein>
    <submittedName>
        <fullName evidence="1">Uncharacterized protein</fullName>
    </submittedName>
</protein>
<keyword evidence="2" id="KW-1185">Reference proteome</keyword>
<proteinExistence type="predicted"/>
<comment type="caution">
    <text evidence="1">The sequence shown here is derived from an EMBL/GenBank/DDBJ whole genome shotgun (WGS) entry which is preliminary data.</text>
</comment>
<dbReference type="Proteomes" id="UP000827986">
    <property type="component" value="Unassembled WGS sequence"/>
</dbReference>
<dbReference type="EMBL" id="JAHDVG010000486">
    <property type="protein sequence ID" value="KAH1168405.1"/>
    <property type="molecule type" value="Genomic_DNA"/>
</dbReference>
<accession>A0A9D4ATY0</accession>
<sequence>MPPSYLCAPALVWGLLSSLLRHRTVQSPRAVLAKTPLRRCRGQSKNPMCVMSCLELQQLLGLKGDVARDSLAEVLAKLAHACEVLFRIVGKVTLDLSPAKSGYKTASSWVSIRAGVPNPRSAAS</sequence>
<reference evidence="1" key="1">
    <citation type="submission" date="2021-09" db="EMBL/GenBank/DDBJ databases">
        <title>The genome of Mauremys mutica provides insights into the evolution of semi-aquatic lifestyle.</title>
        <authorList>
            <person name="Gong S."/>
            <person name="Gao Y."/>
        </authorList>
    </citation>
    <scope>NUCLEOTIDE SEQUENCE</scope>
    <source>
        <strain evidence="1">MM-2020</strain>
        <tissue evidence="1">Muscle</tissue>
    </source>
</reference>
<name>A0A9D4ATY0_9SAUR</name>
<gene>
    <name evidence="1" type="ORF">KIL84_003888</name>
</gene>